<comment type="caution">
    <text evidence="5">The sequence shown here is derived from an EMBL/GenBank/DDBJ whole genome shotgun (WGS) entry which is preliminary data.</text>
</comment>
<protein>
    <recommendedName>
        <fullName evidence="4">ABC transporter domain-containing protein</fullName>
    </recommendedName>
</protein>
<dbReference type="GO" id="GO:0016887">
    <property type="term" value="F:ATP hydrolysis activity"/>
    <property type="evidence" value="ECO:0007669"/>
    <property type="project" value="InterPro"/>
</dbReference>
<name>E6PKF8_9ZZZZ</name>
<dbReference type="Pfam" id="PF00005">
    <property type="entry name" value="ABC_tran"/>
    <property type="match status" value="1"/>
</dbReference>
<accession>E6PKF8</accession>
<reference evidence="5" key="1">
    <citation type="submission" date="2009-10" db="EMBL/GenBank/DDBJ databases">
        <title>Diversity of trophic interactions inside an arsenic-rich microbial ecosystem.</title>
        <authorList>
            <person name="Bertin P.N."/>
            <person name="Heinrich-Salmeron A."/>
            <person name="Pelletier E."/>
            <person name="Goulhen-Chollet F."/>
            <person name="Arsene-Ploetze F."/>
            <person name="Gallien S."/>
            <person name="Calteau A."/>
            <person name="Vallenet D."/>
            <person name="Casiot C."/>
            <person name="Chane-Woon-Ming B."/>
            <person name="Giloteaux L."/>
            <person name="Barakat M."/>
            <person name="Bonnefoy V."/>
            <person name="Bruneel O."/>
            <person name="Chandler M."/>
            <person name="Cleiss J."/>
            <person name="Duran R."/>
            <person name="Elbaz-Poulichet F."/>
            <person name="Fonknechten N."/>
            <person name="Lauga B."/>
            <person name="Mornico D."/>
            <person name="Ortet P."/>
            <person name="Schaeffer C."/>
            <person name="Siguier P."/>
            <person name="Alexander Thil Smith A."/>
            <person name="Van Dorsselaer A."/>
            <person name="Weissenbach J."/>
            <person name="Medigue C."/>
            <person name="Le Paslier D."/>
        </authorList>
    </citation>
    <scope>NUCLEOTIDE SEQUENCE</scope>
</reference>
<evidence type="ECO:0000259" key="4">
    <source>
        <dbReference type="Pfam" id="PF00005"/>
    </source>
</evidence>
<keyword evidence="2" id="KW-0547">Nucleotide-binding</keyword>
<sequence>MPANATMPSANPLDAQAPLLAVQDLHKRYAGQDVVRQLSFSIRPGECYGIIGPNGAGKTTTIRLCLGLDTRVRKDSVMT</sequence>
<dbReference type="InterPro" id="IPR051782">
    <property type="entry name" value="ABC_Transporter_VariousFunc"/>
</dbReference>
<dbReference type="InterPro" id="IPR027417">
    <property type="entry name" value="P-loop_NTPase"/>
</dbReference>
<evidence type="ECO:0000256" key="2">
    <source>
        <dbReference type="ARBA" id="ARBA00022741"/>
    </source>
</evidence>
<evidence type="ECO:0000256" key="3">
    <source>
        <dbReference type="ARBA" id="ARBA00022840"/>
    </source>
</evidence>
<dbReference type="SUPFAM" id="SSF52540">
    <property type="entry name" value="P-loop containing nucleoside triphosphate hydrolases"/>
    <property type="match status" value="1"/>
</dbReference>
<organism evidence="5">
    <name type="scientific">mine drainage metagenome</name>
    <dbReference type="NCBI Taxonomy" id="410659"/>
    <lineage>
        <taxon>unclassified sequences</taxon>
        <taxon>metagenomes</taxon>
        <taxon>ecological metagenomes</taxon>
    </lineage>
</organism>
<keyword evidence="3" id="KW-0067">ATP-binding</keyword>
<dbReference type="PANTHER" id="PTHR42939:SF1">
    <property type="entry name" value="ABC TRANSPORTER ATP-BINDING PROTEIN ALBC-RELATED"/>
    <property type="match status" value="1"/>
</dbReference>
<proteinExistence type="predicted"/>
<evidence type="ECO:0000256" key="1">
    <source>
        <dbReference type="ARBA" id="ARBA00022448"/>
    </source>
</evidence>
<dbReference type="InterPro" id="IPR003439">
    <property type="entry name" value="ABC_transporter-like_ATP-bd"/>
</dbReference>
<dbReference type="AlphaFoldDB" id="E6PKF8"/>
<evidence type="ECO:0000313" key="5">
    <source>
        <dbReference type="EMBL" id="CBH95409.1"/>
    </source>
</evidence>
<dbReference type="PANTHER" id="PTHR42939">
    <property type="entry name" value="ABC TRANSPORTER ATP-BINDING PROTEIN ALBC-RELATED"/>
    <property type="match status" value="1"/>
</dbReference>
<gene>
    <name evidence="5" type="ORF">CARN2_0809</name>
</gene>
<dbReference type="Gene3D" id="3.40.50.300">
    <property type="entry name" value="P-loop containing nucleotide triphosphate hydrolases"/>
    <property type="match status" value="1"/>
</dbReference>
<dbReference type="GO" id="GO:0005524">
    <property type="term" value="F:ATP binding"/>
    <property type="evidence" value="ECO:0007669"/>
    <property type="project" value="UniProtKB-KW"/>
</dbReference>
<keyword evidence="1" id="KW-0813">Transport</keyword>
<feature type="domain" description="ABC transporter" evidence="4">
    <location>
        <begin position="36"/>
        <end position="70"/>
    </location>
</feature>
<dbReference type="EMBL" id="CABM01000005">
    <property type="protein sequence ID" value="CBH95409.1"/>
    <property type="molecule type" value="Genomic_DNA"/>
</dbReference>